<comment type="caution">
    <text evidence="2">The sequence shown here is derived from an EMBL/GenBank/DDBJ whole genome shotgun (WGS) entry which is preliminary data.</text>
</comment>
<dbReference type="AlphaFoldDB" id="A0A5J9T8R5"/>
<reference evidence="2 3" key="1">
    <citation type="journal article" date="2019" name="Sci. Rep.">
        <title>A high-quality genome of Eragrostis curvula grass provides insights into Poaceae evolution and supports new strategies to enhance forage quality.</title>
        <authorList>
            <person name="Carballo J."/>
            <person name="Santos B.A.C.M."/>
            <person name="Zappacosta D."/>
            <person name="Garbus I."/>
            <person name="Selva J.P."/>
            <person name="Gallo C.A."/>
            <person name="Diaz A."/>
            <person name="Albertini E."/>
            <person name="Caccamo M."/>
            <person name="Echenique V."/>
        </authorList>
    </citation>
    <scope>NUCLEOTIDE SEQUENCE [LARGE SCALE GENOMIC DNA]</scope>
    <source>
        <strain evidence="3">cv. Victoria</strain>
        <tissue evidence="2">Leaf</tissue>
    </source>
</reference>
<evidence type="ECO:0000256" key="1">
    <source>
        <dbReference type="SAM" id="MobiDB-lite"/>
    </source>
</evidence>
<gene>
    <name evidence="2" type="ORF">EJB05_46998</name>
</gene>
<evidence type="ECO:0000313" key="3">
    <source>
        <dbReference type="Proteomes" id="UP000324897"/>
    </source>
</evidence>
<keyword evidence="3" id="KW-1185">Reference proteome</keyword>
<feature type="non-terminal residue" evidence="2">
    <location>
        <position position="1"/>
    </location>
</feature>
<dbReference type="EMBL" id="RWGY01000045">
    <property type="protein sequence ID" value="TVU06961.1"/>
    <property type="molecule type" value="Genomic_DNA"/>
</dbReference>
<feature type="region of interest" description="Disordered" evidence="1">
    <location>
        <begin position="55"/>
        <end position="83"/>
    </location>
</feature>
<name>A0A5J9T8R5_9POAL</name>
<evidence type="ECO:0000313" key="2">
    <source>
        <dbReference type="EMBL" id="TVU06961.1"/>
    </source>
</evidence>
<protein>
    <submittedName>
        <fullName evidence="2">Uncharacterized protein</fullName>
    </submittedName>
</protein>
<organism evidence="2 3">
    <name type="scientific">Eragrostis curvula</name>
    <name type="common">weeping love grass</name>
    <dbReference type="NCBI Taxonomy" id="38414"/>
    <lineage>
        <taxon>Eukaryota</taxon>
        <taxon>Viridiplantae</taxon>
        <taxon>Streptophyta</taxon>
        <taxon>Embryophyta</taxon>
        <taxon>Tracheophyta</taxon>
        <taxon>Spermatophyta</taxon>
        <taxon>Magnoliopsida</taxon>
        <taxon>Liliopsida</taxon>
        <taxon>Poales</taxon>
        <taxon>Poaceae</taxon>
        <taxon>PACMAD clade</taxon>
        <taxon>Chloridoideae</taxon>
        <taxon>Eragrostideae</taxon>
        <taxon>Eragrostidinae</taxon>
        <taxon>Eragrostis</taxon>
    </lineage>
</organism>
<dbReference type="Gramene" id="TVU06961">
    <property type="protein sequence ID" value="TVU06961"/>
    <property type="gene ID" value="EJB05_46998"/>
</dbReference>
<sequence>MALFSSHMDKSSARPGKPILFPFSASTPPLLAPPLLCLSSLYLTHSPGLLLEHSDAVRPARRRPPRPDLAAAPPPWPDPAPGGVERYDGSELVLIDNHLLPAAGEDRIPHHVERAAAVLRILAAHPGPVLLDLKHQRGSERITKAESLAVSRGLHVVY</sequence>
<proteinExistence type="predicted"/>
<dbReference type="Proteomes" id="UP000324897">
    <property type="component" value="Unassembled WGS sequence"/>
</dbReference>
<accession>A0A5J9T8R5</accession>